<dbReference type="CDD" id="cd07814">
    <property type="entry name" value="SRPBCC_CalC_Aha1-like"/>
    <property type="match status" value="1"/>
</dbReference>
<dbReference type="OrthoDB" id="9805228at2"/>
<dbReference type="Proteomes" id="UP000229730">
    <property type="component" value="Unassembled WGS sequence"/>
</dbReference>
<dbReference type="Pfam" id="PF08327">
    <property type="entry name" value="AHSA1"/>
    <property type="match status" value="1"/>
</dbReference>
<comment type="caution">
    <text evidence="3">The sequence shown here is derived from an EMBL/GenBank/DDBJ whole genome shotgun (WGS) entry which is preliminary data.</text>
</comment>
<dbReference type="InParanoid" id="A0A2G4YND3"/>
<protein>
    <recommendedName>
        <fullName evidence="2">Activator of Hsp90 ATPase homologue 1/2-like C-terminal domain-containing protein</fullName>
    </recommendedName>
</protein>
<feature type="domain" description="Activator of Hsp90 ATPase homologue 1/2-like C-terminal" evidence="2">
    <location>
        <begin position="4"/>
        <end position="94"/>
    </location>
</feature>
<dbReference type="Gene3D" id="3.30.530.20">
    <property type="match status" value="1"/>
</dbReference>
<reference evidence="3 4" key="1">
    <citation type="submission" date="2017-10" db="EMBL/GenBank/DDBJ databases">
        <title>Frigbacter circumglobatus gen. nov. sp. nov., isolated from sediment cultured in situ.</title>
        <authorList>
            <person name="Zhao Z."/>
        </authorList>
    </citation>
    <scope>NUCLEOTIDE SEQUENCE [LARGE SCALE GENOMIC DNA]</scope>
    <source>
        <strain evidence="3 4">ZYL</strain>
    </source>
</reference>
<evidence type="ECO:0000259" key="2">
    <source>
        <dbReference type="Pfam" id="PF08327"/>
    </source>
</evidence>
<dbReference type="InterPro" id="IPR013538">
    <property type="entry name" value="ASHA1/2-like_C"/>
</dbReference>
<dbReference type="InterPro" id="IPR023393">
    <property type="entry name" value="START-like_dom_sf"/>
</dbReference>
<accession>A0A2G4YND3</accession>
<comment type="similarity">
    <text evidence="1">Belongs to the AHA1 family.</text>
</comment>
<dbReference type="EMBL" id="PDEM01000031">
    <property type="protein sequence ID" value="PHZ83793.1"/>
    <property type="molecule type" value="Genomic_DNA"/>
</dbReference>
<dbReference type="AlphaFoldDB" id="A0A2G4YND3"/>
<gene>
    <name evidence="3" type="ORF">CRD36_15665</name>
</gene>
<dbReference type="SUPFAM" id="SSF55961">
    <property type="entry name" value="Bet v1-like"/>
    <property type="match status" value="1"/>
</dbReference>
<name>A0A2G4YND3_9PROT</name>
<evidence type="ECO:0000313" key="3">
    <source>
        <dbReference type="EMBL" id="PHZ83793.1"/>
    </source>
</evidence>
<sequence>MICPDGQAYWGYTEYLTITPIDHYTALDGFSDETGAINQALPRANWDVTFKDVSEKTSVETIIAYQSSEDLDTVIQMGMKEGMTSTLERLDEFLLTLNK</sequence>
<evidence type="ECO:0000256" key="1">
    <source>
        <dbReference type="ARBA" id="ARBA00006817"/>
    </source>
</evidence>
<organism evidence="3 4">
    <name type="scientific">Paremcibacter congregatus</name>
    <dbReference type="NCBI Taxonomy" id="2043170"/>
    <lineage>
        <taxon>Bacteria</taxon>
        <taxon>Pseudomonadati</taxon>
        <taxon>Pseudomonadota</taxon>
        <taxon>Alphaproteobacteria</taxon>
        <taxon>Emcibacterales</taxon>
        <taxon>Emcibacteraceae</taxon>
        <taxon>Paremcibacter</taxon>
    </lineage>
</organism>
<evidence type="ECO:0000313" key="4">
    <source>
        <dbReference type="Proteomes" id="UP000229730"/>
    </source>
</evidence>
<keyword evidence="4" id="KW-1185">Reference proteome</keyword>
<proteinExistence type="inferred from homology"/>